<comment type="caution">
    <text evidence="2">The sequence shown here is derived from an EMBL/GenBank/DDBJ whole genome shotgun (WGS) entry which is preliminary data.</text>
</comment>
<gene>
    <name evidence="2" type="ORF">Acr_12g0000100</name>
</gene>
<protein>
    <submittedName>
        <fullName evidence="2">Uncharacterized protein</fullName>
    </submittedName>
</protein>
<feature type="compositionally biased region" description="Basic residues" evidence="1">
    <location>
        <begin position="84"/>
        <end position="93"/>
    </location>
</feature>
<name>A0A7J0FH20_9ERIC</name>
<reference evidence="2 3" key="1">
    <citation type="submission" date="2019-07" db="EMBL/GenBank/DDBJ databases">
        <title>De Novo Assembly of kiwifruit Actinidia rufa.</title>
        <authorList>
            <person name="Sugita-Konishi S."/>
            <person name="Sato K."/>
            <person name="Mori E."/>
            <person name="Abe Y."/>
            <person name="Kisaki G."/>
            <person name="Hamano K."/>
            <person name="Suezawa K."/>
            <person name="Otani M."/>
            <person name="Fukuda T."/>
            <person name="Manabe T."/>
            <person name="Gomi K."/>
            <person name="Tabuchi M."/>
            <person name="Akimitsu K."/>
            <person name="Kataoka I."/>
        </authorList>
    </citation>
    <scope>NUCLEOTIDE SEQUENCE [LARGE SCALE GENOMIC DNA]</scope>
    <source>
        <strain evidence="3">cv. Fuchu</strain>
    </source>
</reference>
<dbReference type="Proteomes" id="UP000585474">
    <property type="component" value="Unassembled WGS sequence"/>
</dbReference>
<feature type="region of interest" description="Disordered" evidence="1">
    <location>
        <begin position="43"/>
        <end position="113"/>
    </location>
</feature>
<evidence type="ECO:0000313" key="3">
    <source>
        <dbReference type="Proteomes" id="UP000585474"/>
    </source>
</evidence>
<keyword evidence="3" id="KW-1185">Reference proteome</keyword>
<proteinExistence type="predicted"/>
<accession>A0A7J0FH20</accession>
<dbReference type="AlphaFoldDB" id="A0A7J0FH20"/>
<feature type="compositionally biased region" description="Pro residues" evidence="1">
    <location>
        <begin position="43"/>
        <end position="52"/>
    </location>
</feature>
<feature type="compositionally biased region" description="Basic and acidic residues" evidence="1">
    <location>
        <begin position="53"/>
        <end position="65"/>
    </location>
</feature>
<organism evidence="2 3">
    <name type="scientific">Actinidia rufa</name>
    <dbReference type="NCBI Taxonomy" id="165716"/>
    <lineage>
        <taxon>Eukaryota</taxon>
        <taxon>Viridiplantae</taxon>
        <taxon>Streptophyta</taxon>
        <taxon>Embryophyta</taxon>
        <taxon>Tracheophyta</taxon>
        <taxon>Spermatophyta</taxon>
        <taxon>Magnoliopsida</taxon>
        <taxon>eudicotyledons</taxon>
        <taxon>Gunneridae</taxon>
        <taxon>Pentapetalae</taxon>
        <taxon>asterids</taxon>
        <taxon>Ericales</taxon>
        <taxon>Actinidiaceae</taxon>
        <taxon>Actinidia</taxon>
    </lineage>
</organism>
<evidence type="ECO:0000313" key="2">
    <source>
        <dbReference type="EMBL" id="GFY97469.1"/>
    </source>
</evidence>
<dbReference type="EMBL" id="BJWL01000012">
    <property type="protein sequence ID" value="GFY97469.1"/>
    <property type="molecule type" value="Genomic_DNA"/>
</dbReference>
<evidence type="ECO:0000256" key="1">
    <source>
        <dbReference type="SAM" id="MobiDB-lite"/>
    </source>
</evidence>
<sequence length="128" mass="14138">MANPGQAPDLEGLHCEMHDMAKQMRVMNKNNGRLMQLLAAAKPPLPAAPPVPDIERSCHSNRSGDRSQNISANRVGRGRDAKHQARPYVKRVPRNLVKLQPGRDGEGVLTEATTSGYEISPPHKRFEI</sequence>